<accession>A0A6A6XSB6</accession>
<reference evidence="1" key="1">
    <citation type="journal article" date="2020" name="Stud. Mycol.">
        <title>101 Dothideomycetes genomes: a test case for predicting lifestyles and emergence of pathogens.</title>
        <authorList>
            <person name="Haridas S."/>
            <person name="Albert R."/>
            <person name="Binder M."/>
            <person name="Bloem J."/>
            <person name="Labutti K."/>
            <person name="Salamov A."/>
            <person name="Andreopoulos B."/>
            <person name="Baker S."/>
            <person name="Barry K."/>
            <person name="Bills G."/>
            <person name="Bluhm B."/>
            <person name="Cannon C."/>
            <person name="Castanera R."/>
            <person name="Culley D."/>
            <person name="Daum C."/>
            <person name="Ezra D."/>
            <person name="Gonzalez J."/>
            <person name="Henrissat B."/>
            <person name="Kuo A."/>
            <person name="Liang C."/>
            <person name="Lipzen A."/>
            <person name="Lutzoni F."/>
            <person name="Magnuson J."/>
            <person name="Mondo S."/>
            <person name="Nolan M."/>
            <person name="Ohm R."/>
            <person name="Pangilinan J."/>
            <person name="Park H.-J."/>
            <person name="Ramirez L."/>
            <person name="Alfaro M."/>
            <person name="Sun H."/>
            <person name="Tritt A."/>
            <person name="Yoshinaga Y."/>
            <person name="Zwiers L.-H."/>
            <person name="Turgeon B."/>
            <person name="Goodwin S."/>
            <person name="Spatafora J."/>
            <person name="Crous P."/>
            <person name="Grigoriev I."/>
        </authorList>
    </citation>
    <scope>NUCLEOTIDE SEQUENCE</scope>
    <source>
        <strain evidence="1">CBS 109.77</strain>
    </source>
</reference>
<dbReference type="AlphaFoldDB" id="A0A6A6XSB6"/>
<keyword evidence="2" id="KW-1185">Reference proteome</keyword>
<evidence type="ECO:0000313" key="2">
    <source>
        <dbReference type="Proteomes" id="UP000799757"/>
    </source>
</evidence>
<protein>
    <submittedName>
        <fullName evidence="1">Uncharacterized protein</fullName>
    </submittedName>
</protein>
<proteinExistence type="predicted"/>
<sequence>MRRIQSTVAIVGTLVIANMPDSCNSMPIQSFRDANSPQQSVTAEPSALLYLRQCDRLLSYFGPFGPRIIKGTIIKGTALSRTWGKEMVIITIASYLLFARAKDLLPRCLTSNFILARAGKDICSSKDCGVLPLGIPNSKPIESGAVKIIMASPE</sequence>
<dbReference type="EMBL" id="MU001783">
    <property type="protein sequence ID" value="KAF2798477.1"/>
    <property type="molecule type" value="Genomic_DNA"/>
</dbReference>
<gene>
    <name evidence="1" type="ORF">K505DRAFT_104941</name>
</gene>
<evidence type="ECO:0000313" key="1">
    <source>
        <dbReference type="EMBL" id="KAF2798477.1"/>
    </source>
</evidence>
<dbReference type="Proteomes" id="UP000799757">
    <property type="component" value="Unassembled WGS sequence"/>
</dbReference>
<organism evidence="1 2">
    <name type="scientific">Melanomma pulvis-pyrius CBS 109.77</name>
    <dbReference type="NCBI Taxonomy" id="1314802"/>
    <lineage>
        <taxon>Eukaryota</taxon>
        <taxon>Fungi</taxon>
        <taxon>Dikarya</taxon>
        <taxon>Ascomycota</taxon>
        <taxon>Pezizomycotina</taxon>
        <taxon>Dothideomycetes</taxon>
        <taxon>Pleosporomycetidae</taxon>
        <taxon>Pleosporales</taxon>
        <taxon>Melanommataceae</taxon>
        <taxon>Melanomma</taxon>
    </lineage>
</organism>
<name>A0A6A6XSB6_9PLEO</name>